<dbReference type="GO" id="GO:0016853">
    <property type="term" value="F:isomerase activity"/>
    <property type="evidence" value="ECO:0007669"/>
    <property type="project" value="UniProtKB-KW"/>
</dbReference>
<dbReference type="GO" id="GO:0097367">
    <property type="term" value="F:carbohydrate derivative binding"/>
    <property type="evidence" value="ECO:0007669"/>
    <property type="project" value="InterPro"/>
</dbReference>
<keyword evidence="2" id="KW-0413">Isomerase</keyword>
<dbReference type="CDD" id="cd05006">
    <property type="entry name" value="SIS_GmhA"/>
    <property type="match status" value="1"/>
</dbReference>
<dbReference type="SUPFAM" id="SSF53697">
    <property type="entry name" value="SIS domain"/>
    <property type="match status" value="1"/>
</dbReference>
<reference evidence="2" key="1">
    <citation type="journal article" date="2014" name="Genome Biol. Evol.">
        <title>Pangenome evidence for extensive interdomain horizontal transfer affecting lineage core and shell genes in uncultured planktonic thaumarchaeota and euryarchaeota.</title>
        <authorList>
            <person name="Deschamps P."/>
            <person name="Zivanovic Y."/>
            <person name="Moreira D."/>
            <person name="Rodriguez-Valera F."/>
            <person name="Lopez-Garcia P."/>
        </authorList>
    </citation>
    <scope>NUCLEOTIDE SEQUENCE</scope>
</reference>
<dbReference type="PROSITE" id="PS51464">
    <property type="entry name" value="SIS"/>
    <property type="match status" value="1"/>
</dbReference>
<dbReference type="Pfam" id="PF13580">
    <property type="entry name" value="SIS_2"/>
    <property type="match status" value="1"/>
</dbReference>
<dbReference type="AlphaFoldDB" id="A0A075I9S0"/>
<dbReference type="InterPro" id="IPR050099">
    <property type="entry name" value="SIS_GmhA/DiaA_subfam"/>
</dbReference>
<feature type="domain" description="SIS" evidence="1">
    <location>
        <begin position="35"/>
        <end position="189"/>
    </location>
</feature>
<sequence>MGFEFNEFADSYLAKLRQALDELPRDALMAFWQQVEATRSEGGSVHFIGNGGSGATASHSAGDWSKELSLRTISHTDSASAMTAWANDTEYSNIFVGQLSTFVRKGDLVVGYSGSGNSENVVNGIHYANDCGCRTTAITGDLDGMGGGKLAQAADVAVIAPANSMEMIEDIQLIVNHIIKEAVKAHHGP</sequence>
<evidence type="ECO:0000313" key="2">
    <source>
        <dbReference type="EMBL" id="AIF24664.1"/>
    </source>
</evidence>
<dbReference type="PANTHER" id="PTHR30390">
    <property type="entry name" value="SEDOHEPTULOSE 7-PHOSPHATE ISOMERASE / DNAA INITIATOR-ASSOCIATING FACTOR FOR REPLICATION INITIATION"/>
    <property type="match status" value="1"/>
</dbReference>
<accession>A0A075I9S0</accession>
<dbReference type="InterPro" id="IPR001347">
    <property type="entry name" value="SIS_dom"/>
</dbReference>
<organism evidence="2">
    <name type="scientific">uncultured marine group II/III euryarchaeote SAT1000_36_D10</name>
    <dbReference type="NCBI Taxonomy" id="1456578"/>
    <lineage>
        <taxon>Archaea</taxon>
        <taxon>Methanobacteriati</taxon>
        <taxon>Methanobacteriota</taxon>
        <taxon>environmental samples</taxon>
    </lineage>
</organism>
<dbReference type="Gene3D" id="3.40.50.10490">
    <property type="entry name" value="Glucose-6-phosphate isomerase like protein, domain 1"/>
    <property type="match status" value="1"/>
</dbReference>
<name>A0A075I9S0_9EURY</name>
<dbReference type="EMBL" id="KF901268">
    <property type="protein sequence ID" value="AIF24664.1"/>
    <property type="molecule type" value="Genomic_DNA"/>
</dbReference>
<dbReference type="EC" id="5.3.1.28" evidence="2"/>
<dbReference type="PANTHER" id="PTHR30390:SF8">
    <property type="entry name" value="SUGAR ISOMERASE (SIS)"/>
    <property type="match status" value="1"/>
</dbReference>
<dbReference type="InterPro" id="IPR046348">
    <property type="entry name" value="SIS_dom_sf"/>
</dbReference>
<gene>
    <name evidence="2" type="primary">gmhA</name>
    <name evidence="2" type="synonym">lpcA</name>
</gene>
<dbReference type="GO" id="GO:1901135">
    <property type="term" value="P:carbohydrate derivative metabolic process"/>
    <property type="evidence" value="ECO:0007669"/>
    <property type="project" value="InterPro"/>
</dbReference>
<proteinExistence type="predicted"/>
<protein>
    <submittedName>
        <fullName evidence="2">Sugar isomerase (SIS) (GmhA, lpcA)</fullName>
        <ecNumber evidence="2">5.3.1.28</ecNumber>
    </submittedName>
</protein>
<evidence type="ECO:0000259" key="1">
    <source>
        <dbReference type="PROSITE" id="PS51464"/>
    </source>
</evidence>
<dbReference type="InterPro" id="IPR035461">
    <property type="entry name" value="GmhA/DiaA"/>
</dbReference>